<dbReference type="InterPro" id="IPR028994">
    <property type="entry name" value="Integrin_alpha_N"/>
</dbReference>
<reference evidence="2" key="1">
    <citation type="submission" date="2021-02" db="EMBL/GenBank/DDBJ databases">
        <authorList>
            <person name="Nowell W R."/>
        </authorList>
    </citation>
    <scope>NUCLEOTIDE SEQUENCE</scope>
</reference>
<dbReference type="Gene3D" id="2.130.10.130">
    <property type="entry name" value="Integrin alpha, N-terminal"/>
    <property type="match status" value="7"/>
</dbReference>
<proteinExistence type="predicted"/>
<protein>
    <submittedName>
        <fullName evidence="2">Uncharacterized protein</fullName>
    </submittedName>
</protein>
<evidence type="ECO:0000313" key="3">
    <source>
        <dbReference type="Proteomes" id="UP000663852"/>
    </source>
</evidence>
<dbReference type="Proteomes" id="UP000663852">
    <property type="component" value="Unassembled WGS sequence"/>
</dbReference>
<evidence type="ECO:0000256" key="1">
    <source>
        <dbReference type="ARBA" id="ARBA00022729"/>
    </source>
</evidence>
<gene>
    <name evidence="2" type="ORF">EDS130_LOCUS6313</name>
</gene>
<organism evidence="2 3">
    <name type="scientific">Adineta ricciae</name>
    <name type="common">Rotifer</name>
    <dbReference type="NCBI Taxonomy" id="249248"/>
    <lineage>
        <taxon>Eukaryota</taxon>
        <taxon>Metazoa</taxon>
        <taxon>Spiralia</taxon>
        <taxon>Gnathifera</taxon>
        <taxon>Rotifera</taxon>
        <taxon>Eurotatoria</taxon>
        <taxon>Bdelloidea</taxon>
        <taxon>Adinetida</taxon>
        <taxon>Adinetidae</taxon>
        <taxon>Adineta</taxon>
    </lineage>
</organism>
<dbReference type="EMBL" id="CAJNOJ010000018">
    <property type="protein sequence ID" value="CAF0830502.1"/>
    <property type="molecule type" value="Genomic_DNA"/>
</dbReference>
<dbReference type="SUPFAM" id="SSF69318">
    <property type="entry name" value="Integrin alpha N-terminal domain"/>
    <property type="match status" value="5"/>
</dbReference>
<dbReference type="PANTHER" id="PTHR46580:SF4">
    <property type="entry name" value="ATP_GTP-BINDING PROTEIN"/>
    <property type="match status" value="1"/>
</dbReference>
<name>A0A813V214_ADIRI</name>
<dbReference type="OrthoDB" id="10022113at2759"/>
<dbReference type="Pfam" id="PF13517">
    <property type="entry name" value="FG-GAP_3"/>
    <property type="match status" value="11"/>
</dbReference>
<dbReference type="Gene3D" id="2.30.30.100">
    <property type="match status" value="2"/>
</dbReference>
<dbReference type="InterPro" id="IPR013517">
    <property type="entry name" value="FG-GAP"/>
</dbReference>
<accession>A0A813V214</accession>
<keyword evidence="1" id="KW-0732">Signal</keyword>
<sequence>MLVGILVVRFTTSSETKKTCEPIMNTVNDKFVSQDSHPQFLLTYDFNSDTLMDIAVVNSGTNNIGIFFGRPNATFAEQVTFSTGVGSHPSSIAVADLNNDGYLDIVVSNYASHTIGILLGNANGTFRDQITYPVGSSRPLKVALGDLNNDSFVDIVVVNNGTNIIGILFGSDNAMFQSQIQLSSTYDSLPTSVIVDDFNNDHFLDILIVNSGLHNIELYLGDVSASFTNRIVTSTGLGFYPYEINVKDFNHDNFLDVVVISSTSNNIRIYFGSVNGTFIEERTYSTGDNSKPTGVTLGDFNHDDRVDIVVCNSGTNNIGVFLGLGNGTFMDQVMFSTGVNSKPSSVIGGDFNKDQRLDIAVANYATNNIVVLLAYSNATFSKQKTYTSDSAFQPNSIGIGQFNNDSYSDIVVGDIVNSFVGIFMGNGDGTFSNLRTYLSDNDMQPIIVAVGDFNNDGFDDIVIDKYEVSDSTTYDDYSYHESSAIREIEIHCGNSNGVFSYLSTLNFELGIGTLKIVIYDLNNDTYLDIVIGTVDSYYIYAFLGEGKGNFTSAFRSGTSSSLSRFTVADLNHDGRPDVAVTYSTYINAYGAIGVLFGDGSGSFFNETQYSTGYYPITTGIATGDFDSDGHVDLVVANLWNHNIGIFFGFGNGSFQVQRTFTTGLDSAPSFVFVGDFNNDSIVDILFDSQLQKAVVVYPSYGNGSFADLITYPTSAITSPTSAAVADLNHDTLLDVIVVNSNDSNIGVFLDFANANFMSAMPLSTGSSPGPRFIVADDFNEDHEMDFVVANYITNNVGIFLGDGRGNFPFQSHYSTGSISSPISLSVNDFNNDHHRDIVVVNSGTDSFGILYGYGNGSLQEQTSHSLPAGSNPYSVGSGDFNKDNQQDIVIANYGSDNVAVLIQFNTGNFGKPALYSTGPGSDPHGFAVGDFNNDSRLDLVVANNGNEHLGIFFGKGNGTFSDQIFYTPSSSFLPVSVATSDFNDDNMSDVVVVDNANHIVYILLSLGNGSFTVSMVYDTSFNTWPESISTGYLNNDSQLDIVVGQFRGAQISVFLGLGNGIFSVSKVSTNSDQGGPNCVIIADLDNDNCSDVVATKRGVHVIEIMYGMCDGTFSRRKTVPTLPGALPSSLDVRDLDQNGWPDIVVLNSALSSVTVMFGHANNSFDDRMTMSTGKDAQSSTVVIVDANDDGRDDITVVNSQSSEVAIFLGYVNRTFFSQLTYSTGYNTYPVSAIFADLNDDRQLDMAVCNTKSNNFGIHLRYSGSSFVSLPAYSTGISSQPMSAVIGDFNNDTQLDVAVANSGADNLMILLGSSYGIFVNEQIYSTGNGSHPSSIAIADLNRDNYSDIVVANTGNDNIGIFLGKSDGMFLNQSIYSTGLQSQPSTVRIGDFNNDTMLDIAVANYGSNTVGAFLGYGNGNFSNQILFSIGFNSRPFALSVADMNRDNVTDIIIGGYGYGSKNIIIKLC</sequence>
<comment type="caution">
    <text evidence="2">The sequence shown here is derived from an EMBL/GenBank/DDBJ whole genome shotgun (WGS) entry which is preliminary data.</text>
</comment>
<evidence type="ECO:0000313" key="2">
    <source>
        <dbReference type="EMBL" id="CAF0830502.1"/>
    </source>
</evidence>
<dbReference type="PANTHER" id="PTHR46580">
    <property type="entry name" value="SENSOR KINASE-RELATED"/>
    <property type="match status" value="1"/>
</dbReference>